<proteinExistence type="inferred from homology"/>
<comment type="similarity">
    <text evidence="1">Belongs to the peptidase S41A family.</text>
</comment>
<dbReference type="PANTHER" id="PTHR32060:SF30">
    <property type="entry name" value="CARBOXY-TERMINAL PROCESSING PROTEASE CTPA"/>
    <property type="match status" value="1"/>
</dbReference>
<organism evidence="6 7">
    <name type="scientific">Candidatus Tanganyikabacteria bacterium</name>
    <dbReference type="NCBI Taxonomy" id="2961651"/>
    <lineage>
        <taxon>Bacteria</taxon>
        <taxon>Bacillati</taxon>
        <taxon>Candidatus Sericytochromatia</taxon>
        <taxon>Candidatus Tanganyikabacteria</taxon>
    </lineage>
</organism>
<dbReference type="InterPro" id="IPR036034">
    <property type="entry name" value="PDZ_sf"/>
</dbReference>
<evidence type="ECO:0000313" key="6">
    <source>
        <dbReference type="EMBL" id="MBM3275109.1"/>
    </source>
</evidence>
<dbReference type="GO" id="GO:0030288">
    <property type="term" value="C:outer membrane-bounded periplasmic space"/>
    <property type="evidence" value="ECO:0007669"/>
    <property type="project" value="TreeGrafter"/>
</dbReference>
<dbReference type="GO" id="GO:0007165">
    <property type="term" value="P:signal transduction"/>
    <property type="evidence" value="ECO:0007669"/>
    <property type="project" value="TreeGrafter"/>
</dbReference>
<accession>A0A937X367</accession>
<dbReference type="InterPro" id="IPR005151">
    <property type="entry name" value="Tail-specific_protease"/>
</dbReference>
<dbReference type="Pfam" id="PF03572">
    <property type="entry name" value="Peptidase_S41"/>
    <property type="match status" value="1"/>
</dbReference>
<dbReference type="PANTHER" id="PTHR32060">
    <property type="entry name" value="TAIL-SPECIFIC PROTEASE"/>
    <property type="match status" value="1"/>
</dbReference>
<dbReference type="FunFam" id="2.30.42.10:FF:000063">
    <property type="entry name" value="Peptidase, S41 family"/>
    <property type="match status" value="1"/>
</dbReference>
<feature type="non-terminal residue" evidence="6">
    <location>
        <position position="343"/>
    </location>
</feature>
<dbReference type="Gene3D" id="2.30.42.10">
    <property type="match status" value="1"/>
</dbReference>
<evidence type="ECO:0000256" key="1">
    <source>
        <dbReference type="ARBA" id="ARBA00009179"/>
    </source>
</evidence>
<dbReference type="Proteomes" id="UP000703893">
    <property type="component" value="Unassembled WGS sequence"/>
</dbReference>
<evidence type="ECO:0000313" key="7">
    <source>
        <dbReference type="Proteomes" id="UP000703893"/>
    </source>
</evidence>
<keyword evidence="2" id="KW-0645">Protease</keyword>
<dbReference type="Pfam" id="PF00595">
    <property type="entry name" value="PDZ"/>
    <property type="match status" value="1"/>
</dbReference>
<dbReference type="GO" id="GO:0006508">
    <property type="term" value="P:proteolysis"/>
    <property type="evidence" value="ECO:0007669"/>
    <property type="project" value="UniProtKB-KW"/>
</dbReference>
<reference evidence="6 7" key="1">
    <citation type="submission" date="2019-03" db="EMBL/GenBank/DDBJ databases">
        <title>Lake Tanganyika Metagenome-Assembled Genomes (MAGs).</title>
        <authorList>
            <person name="Tran P."/>
        </authorList>
    </citation>
    <scope>NUCLEOTIDE SEQUENCE [LARGE SCALE GENOMIC DNA]</scope>
    <source>
        <strain evidence="6">K_DeepCast_65m_m2_236</strain>
    </source>
</reference>
<dbReference type="SUPFAM" id="SSF52096">
    <property type="entry name" value="ClpP/crotonase"/>
    <property type="match status" value="1"/>
</dbReference>
<evidence type="ECO:0000256" key="2">
    <source>
        <dbReference type="ARBA" id="ARBA00022670"/>
    </source>
</evidence>
<gene>
    <name evidence="6" type="ORF">FJZ00_08140</name>
</gene>
<dbReference type="SMART" id="SM00228">
    <property type="entry name" value="PDZ"/>
    <property type="match status" value="1"/>
</dbReference>
<dbReference type="AlphaFoldDB" id="A0A937X367"/>
<keyword evidence="4" id="KW-0720">Serine protease</keyword>
<evidence type="ECO:0000256" key="3">
    <source>
        <dbReference type="ARBA" id="ARBA00022801"/>
    </source>
</evidence>
<sequence>MIKPLVALVALVGAFYVSVTHQYGDPGWQLEFKTRPASAQTDVTPADYDLKSLQVLNRAVIHIKENYVDPSRINERKMIAAAMEEVTRSVPEVLVEAESDKQGLPNRLTVRVDQAEQTFDMGNVDNLWQMSFKFKDIFRFVQENLKHFDRFQEIEYAAINGMLSTLDPHSVLMRPEDYREMKLSTRGKFGGLGIVIAVKDSHLTVVNPIEGTPASKAGIKAGDHIVQINQDSTVNLALQDAVNMLRGAPNTKVEVHIIREGWKAPKKFTLTRANIRVASVDHKLLSDRVGMIRIKNFQNTTDEELGEALDDLKKKSSGLKGLVLDLRNNPGGLLDQAIKIADR</sequence>
<comment type="caution">
    <text evidence="6">The sequence shown here is derived from an EMBL/GenBank/DDBJ whole genome shotgun (WGS) entry which is preliminary data.</text>
</comment>
<dbReference type="GO" id="GO:0004175">
    <property type="term" value="F:endopeptidase activity"/>
    <property type="evidence" value="ECO:0007669"/>
    <property type="project" value="TreeGrafter"/>
</dbReference>
<evidence type="ECO:0000256" key="4">
    <source>
        <dbReference type="ARBA" id="ARBA00022825"/>
    </source>
</evidence>
<name>A0A937X367_9BACT</name>
<dbReference type="InterPro" id="IPR029045">
    <property type="entry name" value="ClpP/crotonase-like_dom_sf"/>
</dbReference>
<dbReference type="PROSITE" id="PS50106">
    <property type="entry name" value="PDZ"/>
    <property type="match status" value="1"/>
</dbReference>
<dbReference type="EMBL" id="VGJX01000445">
    <property type="protein sequence ID" value="MBM3275109.1"/>
    <property type="molecule type" value="Genomic_DNA"/>
</dbReference>
<dbReference type="Gene3D" id="3.90.226.10">
    <property type="entry name" value="2-enoyl-CoA Hydratase, Chain A, domain 1"/>
    <property type="match status" value="1"/>
</dbReference>
<dbReference type="CDD" id="cd06782">
    <property type="entry name" value="cpPDZ_CPP-like"/>
    <property type="match status" value="1"/>
</dbReference>
<evidence type="ECO:0000259" key="5">
    <source>
        <dbReference type="PROSITE" id="PS50106"/>
    </source>
</evidence>
<keyword evidence="3" id="KW-0378">Hydrolase</keyword>
<dbReference type="InterPro" id="IPR001478">
    <property type="entry name" value="PDZ"/>
</dbReference>
<dbReference type="Gene3D" id="3.30.750.44">
    <property type="match status" value="1"/>
</dbReference>
<dbReference type="SUPFAM" id="SSF50156">
    <property type="entry name" value="PDZ domain-like"/>
    <property type="match status" value="1"/>
</dbReference>
<dbReference type="GO" id="GO:0008236">
    <property type="term" value="F:serine-type peptidase activity"/>
    <property type="evidence" value="ECO:0007669"/>
    <property type="project" value="UniProtKB-KW"/>
</dbReference>
<protein>
    <submittedName>
        <fullName evidence="6">PDZ domain-containing protein</fullName>
    </submittedName>
</protein>
<feature type="domain" description="PDZ" evidence="5">
    <location>
        <begin position="178"/>
        <end position="250"/>
    </location>
</feature>